<organism evidence="1 2">
    <name type="scientific">Agrocybe pediades</name>
    <dbReference type="NCBI Taxonomy" id="84607"/>
    <lineage>
        <taxon>Eukaryota</taxon>
        <taxon>Fungi</taxon>
        <taxon>Dikarya</taxon>
        <taxon>Basidiomycota</taxon>
        <taxon>Agaricomycotina</taxon>
        <taxon>Agaricomycetes</taxon>
        <taxon>Agaricomycetidae</taxon>
        <taxon>Agaricales</taxon>
        <taxon>Agaricineae</taxon>
        <taxon>Strophariaceae</taxon>
        <taxon>Agrocybe</taxon>
    </lineage>
</organism>
<sequence>MGQHYLEKPIQMDEHYSLFPESIPALFRHVNIAIYNFAASDMGIAWEGKMAYMFPPVHSGGKTIQSCGGTFIPGIVITIQEIESLIFKAVPLGGLGCNLVQSSRVIVAAYSLIGVSETATSVPELPRRTATRVSLDILHQSAAAH</sequence>
<evidence type="ECO:0000313" key="1">
    <source>
        <dbReference type="EMBL" id="KAF4622364.1"/>
    </source>
</evidence>
<dbReference type="AlphaFoldDB" id="A0A8H4VWD1"/>
<name>A0A8H4VWD1_9AGAR</name>
<dbReference type="Proteomes" id="UP000521872">
    <property type="component" value="Unassembled WGS sequence"/>
</dbReference>
<keyword evidence="2" id="KW-1185">Reference proteome</keyword>
<accession>A0A8H4VWD1</accession>
<comment type="caution">
    <text evidence="1">The sequence shown here is derived from an EMBL/GenBank/DDBJ whole genome shotgun (WGS) entry which is preliminary data.</text>
</comment>
<evidence type="ECO:0000313" key="2">
    <source>
        <dbReference type="Proteomes" id="UP000521872"/>
    </source>
</evidence>
<dbReference type="EMBL" id="JAACJL010000002">
    <property type="protein sequence ID" value="KAF4622364.1"/>
    <property type="molecule type" value="Genomic_DNA"/>
</dbReference>
<protein>
    <submittedName>
        <fullName evidence="1">Uncharacterized protein</fullName>
    </submittedName>
</protein>
<reference evidence="1 2" key="1">
    <citation type="submission" date="2019-12" db="EMBL/GenBank/DDBJ databases">
        <authorList>
            <person name="Floudas D."/>
            <person name="Bentzer J."/>
            <person name="Ahren D."/>
            <person name="Johansson T."/>
            <person name="Persson P."/>
            <person name="Tunlid A."/>
        </authorList>
    </citation>
    <scope>NUCLEOTIDE SEQUENCE [LARGE SCALE GENOMIC DNA]</scope>
    <source>
        <strain evidence="1 2">CBS 102.39</strain>
    </source>
</reference>
<proteinExistence type="predicted"/>
<gene>
    <name evidence="1" type="ORF">D9613_009164</name>
</gene>